<evidence type="ECO:0000256" key="3">
    <source>
        <dbReference type="ARBA" id="ARBA00022723"/>
    </source>
</evidence>
<dbReference type="GO" id="GO:0005829">
    <property type="term" value="C:cytosol"/>
    <property type="evidence" value="ECO:0007669"/>
    <property type="project" value="TreeGrafter"/>
</dbReference>
<evidence type="ECO:0000256" key="5">
    <source>
        <dbReference type="ARBA" id="ARBA00022840"/>
    </source>
</evidence>
<evidence type="ECO:0000259" key="8">
    <source>
        <dbReference type="Pfam" id="PF08245"/>
    </source>
</evidence>
<name>W7ACW4_9APIC</name>
<dbReference type="AlphaFoldDB" id="W7ACW4"/>
<feature type="domain" description="Mur ligase central" evidence="8">
    <location>
        <begin position="52"/>
        <end position="221"/>
    </location>
</feature>
<dbReference type="EMBL" id="KI965460">
    <property type="protein sequence ID" value="EUD69148.1"/>
    <property type="molecule type" value="Genomic_DNA"/>
</dbReference>
<dbReference type="GO" id="GO:0008841">
    <property type="term" value="F:dihydrofolate synthase activity"/>
    <property type="evidence" value="ECO:0007669"/>
    <property type="project" value="TreeGrafter"/>
</dbReference>
<evidence type="ECO:0000256" key="1">
    <source>
        <dbReference type="ARBA" id="ARBA00008276"/>
    </source>
</evidence>
<dbReference type="InterPro" id="IPR013221">
    <property type="entry name" value="Mur_ligase_cen"/>
</dbReference>
<evidence type="ECO:0000256" key="7">
    <source>
        <dbReference type="SAM" id="MobiDB-lite"/>
    </source>
</evidence>
<evidence type="ECO:0000313" key="9">
    <source>
        <dbReference type="EMBL" id="EUD69148.1"/>
    </source>
</evidence>
<dbReference type="PANTHER" id="PTHR11136:SF0">
    <property type="entry name" value="DIHYDROFOLATE SYNTHETASE-RELATED"/>
    <property type="match status" value="1"/>
</dbReference>
<keyword evidence="6" id="KW-0460">Magnesium</keyword>
<dbReference type="NCBIfam" id="TIGR01499">
    <property type="entry name" value="folC"/>
    <property type="match status" value="1"/>
</dbReference>
<dbReference type="Gene3D" id="3.90.190.20">
    <property type="entry name" value="Mur ligase, C-terminal domain"/>
    <property type="match status" value="1"/>
</dbReference>
<accession>W7ACW4</accession>
<sequence>MGIGKDVIAKESYAECLGKLYRTHSLKLGLERTKMLSECFNNPGDTYKTVHVAGTNGKGSVSYKISMCLKVRNYRVGLFTSPHIFSIRERIRVNDECISEEDFVRLVNEVWRKADELDLKPTFFEIVTIVAYLFFKSKKVDYAVVETGIGGRLDATNILRKPEVVVITSIGYDHQELLGAQLSSICDEKIGIMKEGTNVVIGPSVSIYKNVFNRAKDLNCVVKVVPPEPRGESFDEENTRIAEEALKILKVQVSSDPILKSVICVKPPLRMQYLATEQIQHVKKKISSPSGSFTNGSAMTNAMSSGMTTAMTNGIGVPLAVILDVGHNETAVDRLCQNINCLHKGKPIRVCVSATRPRSLAIFQPLVAHFQGLLQVRAPKATRSSETERNETEQNATKRNDDVLYLPSVNDRTYDFGEVADMLNSDEQISGELRGVLLRSAEKVTSWLEGTGKGGSPGDNLYTRGTIPLIVKNAFLECCKDNSILLICGTFFMFDEVLPAFDIHSDLQDPISMNEPSYI</sequence>
<dbReference type="GO" id="GO:0004326">
    <property type="term" value="F:tetrahydrofolylpolyglutamate synthase activity"/>
    <property type="evidence" value="ECO:0007669"/>
    <property type="project" value="InterPro"/>
</dbReference>
<dbReference type="FunFam" id="3.40.1190.10:FF:000015">
    <property type="entry name" value="Dihydrofolate synthase/folylpolyglutamate synthase"/>
    <property type="match status" value="1"/>
</dbReference>
<keyword evidence="10" id="KW-1185">Reference proteome</keyword>
<dbReference type="RefSeq" id="XP_008813850.1">
    <property type="nucleotide sequence ID" value="XM_008815628.1"/>
</dbReference>
<keyword evidence="3" id="KW-0479">Metal-binding</keyword>
<dbReference type="PANTHER" id="PTHR11136">
    <property type="entry name" value="FOLYLPOLYGLUTAMATE SYNTHASE-RELATED"/>
    <property type="match status" value="1"/>
</dbReference>
<feature type="compositionally biased region" description="Basic and acidic residues" evidence="7">
    <location>
        <begin position="383"/>
        <end position="398"/>
    </location>
</feature>
<dbReference type="SUPFAM" id="SSF53244">
    <property type="entry name" value="MurD-like peptide ligases, peptide-binding domain"/>
    <property type="match status" value="1"/>
</dbReference>
<feature type="region of interest" description="Disordered" evidence="7">
    <location>
        <begin position="378"/>
        <end position="398"/>
    </location>
</feature>
<keyword evidence="5" id="KW-0067">ATP-binding</keyword>
<dbReference type="OrthoDB" id="5212574at2759"/>
<dbReference type="PROSITE" id="PS01012">
    <property type="entry name" value="FOLYLPOLYGLU_SYNT_2"/>
    <property type="match status" value="1"/>
</dbReference>
<evidence type="ECO:0000313" key="10">
    <source>
        <dbReference type="Proteomes" id="UP000030640"/>
    </source>
</evidence>
<evidence type="ECO:0000256" key="4">
    <source>
        <dbReference type="ARBA" id="ARBA00022741"/>
    </source>
</evidence>
<dbReference type="InterPro" id="IPR036565">
    <property type="entry name" value="Mur-like_cat_sf"/>
</dbReference>
<dbReference type="GO" id="GO:0046872">
    <property type="term" value="F:metal ion binding"/>
    <property type="evidence" value="ECO:0007669"/>
    <property type="project" value="UniProtKB-KW"/>
</dbReference>
<dbReference type="Proteomes" id="UP000030640">
    <property type="component" value="Unassembled WGS sequence"/>
</dbReference>
<dbReference type="GO" id="GO:0005739">
    <property type="term" value="C:mitochondrion"/>
    <property type="evidence" value="ECO:0007669"/>
    <property type="project" value="TreeGrafter"/>
</dbReference>
<comment type="similarity">
    <text evidence="1">Belongs to the folylpolyglutamate synthase family.</text>
</comment>
<proteinExistence type="inferred from homology"/>
<evidence type="ECO:0000256" key="6">
    <source>
        <dbReference type="ARBA" id="ARBA00022842"/>
    </source>
</evidence>
<dbReference type="Pfam" id="PF08245">
    <property type="entry name" value="Mur_ligase_M"/>
    <property type="match status" value="1"/>
</dbReference>
<dbReference type="GO" id="GO:0005524">
    <property type="term" value="F:ATP binding"/>
    <property type="evidence" value="ECO:0007669"/>
    <property type="project" value="UniProtKB-KW"/>
</dbReference>
<evidence type="ECO:0000256" key="2">
    <source>
        <dbReference type="ARBA" id="ARBA00022598"/>
    </source>
</evidence>
<protein>
    <submittedName>
        <fullName evidence="9">Dihydrofolate synthase/folylpolyglutamate synthase</fullName>
    </submittedName>
</protein>
<dbReference type="GeneID" id="20035285"/>
<dbReference type="VEuPathDB" id="PlasmoDB:C922_00011"/>
<dbReference type="InterPro" id="IPR018109">
    <property type="entry name" value="Folylpolyglutamate_synth_CS"/>
</dbReference>
<dbReference type="SUPFAM" id="SSF53623">
    <property type="entry name" value="MurD-like peptide ligases, catalytic domain"/>
    <property type="match status" value="1"/>
</dbReference>
<dbReference type="InterPro" id="IPR001645">
    <property type="entry name" value="Folylpolyglutamate_synth"/>
</dbReference>
<keyword evidence="4" id="KW-0547">Nucleotide-binding</keyword>
<dbReference type="Gene3D" id="3.40.1190.10">
    <property type="entry name" value="Mur-like, catalytic domain"/>
    <property type="match status" value="1"/>
</dbReference>
<gene>
    <name evidence="9" type="ORF">C922_00011</name>
</gene>
<reference evidence="9 10" key="1">
    <citation type="submission" date="2013-02" db="EMBL/GenBank/DDBJ databases">
        <title>The Genome Sequence of Plasmodium inui San Antonio 1.</title>
        <authorList>
            <consortium name="The Broad Institute Genome Sequencing Platform"/>
            <consortium name="The Broad Institute Genome Sequencing Center for Infectious Disease"/>
            <person name="Neafsey D."/>
            <person name="Cheeseman I."/>
            <person name="Volkman S."/>
            <person name="Adams J."/>
            <person name="Walker B."/>
            <person name="Young S.K."/>
            <person name="Zeng Q."/>
            <person name="Gargeya S."/>
            <person name="Fitzgerald M."/>
            <person name="Haas B."/>
            <person name="Abouelleil A."/>
            <person name="Alvarado L."/>
            <person name="Arachchi H.M."/>
            <person name="Berlin A.M."/>
            <person name="Chapman S.B."/>
            <person name="Dewar J."/>
            <person name="Goldberg J."/>
            <person name="Griggs A."/>
            <person name="Gujja S."/>
            <person name="Hansen M."/>
            <person name="Howarth C."/>
            <person name="Imamovic A."/>
            <person name="Larimer J."/>
            <person name="McCowan C."/>
            <person name="Murphy C."/>
            <person name="Neiman D."/>
            <person name="Pearson M."/>
            <person name="Priest M."/>
            <person name="Roberts A."/>
            <person name="Saif S."/>
            <person name="Shea T."/>
            <person name="Sisk P."/>
            <person name="Sykes S."/>
            <person name="Wortman J."/>
            <person name="Nusbaum C."/>
            <person name="Birren B."/>
        </authorList>
    </citation>
    <scope>NUCLEOTIDE SEQUENCE [LARGE SCALE GENOMIC DNA]</scope>
    <source>
        <strain evidence="9 10">San Antonio 1</strain>
    </source>
</reference>
<dbReference type="InterPro" id="IPR036615">
    <property type="entry name" value="Mur_ligase_C_dom_sf"/>
</dbReference>
<keyword evidence="2" id="KW-0436">Ligase</keyword>
<organism evidence="9 10">
    <name type="scientific">Plasmodium inui San Antonio 1</name>
    <dbReference type="NCBI Taxonomy" id="1237626"/>
    <lineage>
        <taxon>Eukaryota</taxon>
        <taxon>Sar</taxon>
        <taxon>Alveolata</taxon>
        <taxon>Apicomplexa</taxon>
        <taxon>Aconoidasida</taxon>
        <taxon>Haemosporida</taxon>
        <taxon>Plasmodiidae</taxon>
        <taxon>Plasmodium</taxon>
        <taxon>Plasmodium (Plasmodium)</taxon>
    </lineage>
</organism>